<evidence type="ECO:0000256" key="4">
    <source>
        <dbReference type="ARBA" id="ARBA00022989"/>
    </source>
</evidence>
<feature type="compositionally biased region" description="Low complexity" evidence="7">
    <location>
        <begin position="385"/>
        <end position="401"/>
    </location>
</feature>
<keyword evidence="5 8" id="KW-0472">Membrane</keyword>
<proteinExistence type="inferred from homology"/>
<feature type="compositionally biased region" description="Pro residues" evidence="7">
    <location>
        <begin position="480"/>
        <end position="489"/>
    </location>
</feature>
<dbReference type="InterPro" id="IPR031968">
    <property type="entry name" value="VASt"/>
</dbReference>
<keyword evidence="11" id="KW-1185">Reference proteome</keyword>
<feature type="compositionally biased region" description="Basic and acidic residues" evidence="7">
    <location>
        <begin position="21"/>
        <end position="34"/>
    </location>
</feature>
<dbReference type="EMBL" id="JANBUL010000037">
    <property type="protein sequence ID" value="KAJ2783886.1"/>
    <property type="molecule type" value="Genomic_DNA"/>
</dbReference>
<dbReference type="CDD" id="cd13220">
    <property type="entry name" value="PH-GRAM_GRAMDC"/>
    <property type="match status" value="1"/>
</dbReference>
<evidence type="ECO:0000256" key="7">
    <source>
        <dbReference type="SAM" id="MobiDB-lite"/>
    </source>
</evidence>
<keyword evidence="3 8" id="KW-0812">Transmembrane</keyword>
<keyword evidence="4 8" id="KW-1133">Transmembrane helix</keyword>
<dbReference type="SMART" id="SM00568">
    <property type="entry name" value="GRAM"/>
    <property type="match status" value="1"/>
</dbReference>
<feature type="transmembrane region" description="Helical" evidence="8">
    <location>
        <begin position="897"/>
        <end position="917"/>
    </location>
</feature>
<dbReference type="Pfam" id="PF02893">
    <property type="entry name" value="GRAM"/>
    <property type="match status" value="1"/>
</dbReference>
<dbReference type="Proteomes" id="UP001140217">
    <property type="component" value="Unassembled WGS sequence"/>
</dbReference>
<name>A0A9W8LLC7_9FUNG</name>
<evidence type="ECO:0000313" key="11">
    <source>
        <dbReference type="Proteomes" id="UP001140217"/>
    </source>
</evidence>
<comment type="subcellular location">
    <subcellularLocation>
        <location evidence="1">Membrane</location>
        <topology evidence="1">Single-pass membrane protein</topology>
    </subcellularLocation>
</comment>
<feature type="domain" description="VASt" evidence="9">
    <location>
        <begin position="574"/>
        <end position="773"/>
    </location>
</feature>
<dbReference type="Gene3D" id="2.30.29.30">
    <property type="entry name" value="Pleckstrin-homology domain (PH domain)/Phosphotyrosine-binding domain (PTB)"/>
    <property type="match status" value="1"/>
</dbReference>
<feature type="region of interest" description="Disordered" evidence="7">
    <location>
        <begin position="74"/>
        <end position="207"/>
    </location>
</feature>
<feature type="compositionally biased region" description="Polar residues" evidence="7">
    <location>
        <begin position="515"/>
        <end position="534"/>
    </location>
</feature>
<dbReference type="GO" id="GO:0005789">
    <property type="term" value="C:endoplasmic reticulum membrane"/>
    <property type="evidence" value="ECO:0007669"/>
    <property type="project" value="TreeGrafter"/>
</dbReference>
<evidence type="ECO:0000259" key="9">
    <source>
        <dbReference type="PROSITE" id="PS51778"/>
    </source>
</evidence>
<dbReference type="PANTHER" id="PTHR23319">
    <property type="entry name" value="GRAM DOMAIN CONTAINING 1B, ISOFORM E"/>
    <property type="match status" value="1"/>
</dbReference>
<feature type="coiled-coil region" evidence="6">
    <location>
        <begin position="931"/>
        <end position="958"/>
    </location>
</feature>
<feature type="compositionally biased region" description="Basic residues" evidence="7">
    <location>
        <begin position="9"/>
        <end position="20"/>
    </location>
</feature>
<dbReference type="PANTHER" id="PTHR23319:SF4">
    <property type="entry name" value="GRAM DOMAIN CONTAINING 1B, ISOFORM E"/>
    <property type="match status" value="1"/>
</dbReference>
<evidence type="ECO:0000256" key="1">
    <source>
        <dbReference type="ARBA" id="ARBA00004167"/>
    </source>
</evidence>
<evidence type="ECO:0000256" key="2">
    <source>
        <dbReference type="ARBA" id="ARBA00006582"/>
    </source>
</evidence>
<gene>
    <name evidence="10" type="ORF">H4R18_001442</name>
</gene>
<dbReference type="PROSITE" id="PS51778">
    <property type="entry name" value="VAST"/>
    <property type="match status" value="1"/>
</dbReference>
<feature type="compositionally biased region" description="Polar residues" evidence="7">
    <location>
        <begin position="496"/>
        <end position="508"/>
    </location>
</feature>
<dbReference type="InterPro" id="IPR011993">
    <property type="entry name" value="PH-like_dom_sf"/>
</dbReference>
<evidence type="ECO:0000256" key="3">
    <source>
        <dbReference type="ARBA" id="ARBA00022692"/>
    </source>
</evidence>
<feature type="compositionally biased region" description="Basic residues" evidence="7">
    <location>
        <begin position="794"/>
        <end position="805"/>
    </location>
</feature>
<feature type="compositionally biased region" description="Basic residues" evidence="7">
    <location>
        <begin position="85"/>
        <end position="97"/>
    </location>
</feature>
<dbReference type="GO" id="GO:0032934">
    <property type="term" value="F:sterol binding"/>
    <property type="evidence" value="ECO:0007669"/>
    <property type="project" value="TreeGrafter"/>
</dbReference>
<dbReference type="InterPro" id="IPR051482">
    <property type="entry name" value="Cholesterol_transport"/>
</dbReference>
<sequence length="961" mass="101029">MARDERPRGLRARLRQRRTRSGSDDEAHSRPVSLDLDRRGLLSVTSVDARADTSLGGDSAEAAGGLALGEFSAVGGEVAEDEGHHHHAGQRRPRHRPSGAIERAASPERLSSDSRLRPASVRARRESSQSMPVYESSDRRASGRMHRPSRETMSGDYLRPRPRPGGDDDEEGGGGSGNGSANEDGDLSYDYTDEDDEDDDDDGALTQGEYDAEGELGAVYLKRNADFHALFRNIPINELLIEDYGCALQRDILVQGRLYLTESFVCFYSNIFGWVTTLVIAFDEIVSLEKRMTALIIPNAIQVSTLHAKHFFGSFIYRDSAFNQIYDLWAKSRNEKNAGLPEIGHAEGGGDAAGDVSRNHDDVLNAYQSLSEDGGKDDGARRVPGGADSDGADSDGSASGHSDTRGPWDQSRSGSESDESSGPDSAGASDARGGDSRAPSPARRRSPQSAERGLAAAAGARPTGGTPAPSDSGRDTSPPAKQPPPPPPLHAGGDLTPSSANEASSATPLTAADSAANSTIDVTTRGASDSSTARLLTRVPETSDGTPDAPKAGGGGPADAAALHRPTACPCGDHYSLEALDAVFPLSLPLLFRVVFSAAVPGDPWQAYLPEDTATRAALAESCTRRIRECGNSDVRTEGWVPDPSGVGLGMCIYSYERPLGFAIGPKSAMVEDTFRITARDFARAVVVEQVVRTPGVPSGTAFSVKVRHCMTWAAGPGGQPPGGCTRYLMTFEVEWTKSSWFKNSIEKGSADSNRQAGEQLEKYIREWVAAHPAMEVKATTATAAAAAAAPAPAHRRHRKAPRKPRREDSPRGLRMEELLGAAAAAPGLQKQRKPAPATAAAAAAAAAAEDAAALKPAPQPLLTPPALPPAQAAAQASGAAAALAGAWGRLAGLPQAMLVLALAVAVAVALTLRAAAPGGASMPGDYAQRMDEMRASIDALARQVAEVSRQVQALAEKQQR</sequence>
<evidence type="ECO:0000256" key="8">
    <source>
        <dbReference type="SAM" id="Phobius"/>
    </source>
</evidence>
<feature type="compositionally biased region" description="Low complexity" evidence="7">
    <location>
        <begin position="422"/>
        <end position="469"/>
    </location>
</feature>
<dbReference type="GO" id="GO:0120015">
    <property type="term" value="F:sterol transfer activity"/>
    <property type="evidence" value="ECO:0007669"/>
    <property type="project" value="TreeGrafter"/>
</dbReference>
<comment type="caution">
    <text evidence="10">The sequence shown here is derived from an EMBL/GenBank/DDBJ whole genome shotgun (WGS) entry which is preliminary data.</text>
</comment>
<dbReference type="GO" id="GO:0140268">
    <property type="term" value="C:endoplasmic reticulum-plasma membrane contact site"/>
    <property type="evidence" value="ECO:0007669"/>
    <property type="project" value="TreeGrafter"/>
</dbReference>
<feature type="compositionally biased region" description="Acidic residues" evidence="7">
    <location>
        <begin position="183"/>
        <end position="203"/>
    </location>
</feature>
<feature type="region of interest" description="Disordered" evidence="7">
    <location>
        <begin position="782"/>
        <end position="813"/>
    </location>
</feature>
<evidence type="ECO:0000256" key="5">
    <source>
        <dbReference type="ARBA" id="ARBA00023136"/>
    </source>
</evidence>
<dbReference type="GO" id="GO:0032366">
    <property type="term" value="P:intracellular sterol transport"/>
    <property type="evidence" value="ECO:0007669"/>
    <property type="project" value="TreeGrafter"/>
</dbReference>
<feature type="region of interest" description="Disordered" evidence="7">
    <location>
        <begin position="369"/>
        <end position="561"/>
    </location>
</feature>
<feature type="region of interest" description="Disordered" evidence="7">
    <location>
        <begin position="1"/>
        <end position="34"/>
    </location>
</feature>
<evidence type="ECO:0000256" key="6">
    <source>
        <dbReference type="SAM" id="Coils"/>
    </source>
</evidence>
<accession>A0A9W8LLC7</accession>
<dbReference type="GO" id="GO:0005886">
    <property type="term" value="C:plasma membrane"/>
    <property type="evidence" value="ECO:0007669"/>
    <property type="project" value="TreeGrafter"/>
</dbReference>
<dbReference type="GO" id="GO:0032541">
    <property type="term" value="C:cortical endoplasmic reticulum"/>
    <property type="evidence" value="ECO:0007669"/>
    <property type="project" value="TreeGrafter"/>
</dbReference>
<dbReference type="AlphaFoldDB" id="A0A9W8LLC7"/>
<dbReference type="Pfam" id="PF16016">
    <property type="entry name" value="VASt"/>
    <property type="match status" value="1"/>
</dbReference>
<dbReference type="GO" id="GO:0005739">
    <property type="term" value="C:mitochondrion"/>
    <property type="evidence" value="ECO:0007669"/>
    <property type="project" value="TreeGrafter"/>
</dbReference>
<dbReference type="OrthoDB" id="2162691at2759"/>
<dbReference type="InterPro" id="IPR004182">
    <property type="entry name" value="GRAM"/>
</dbReference>
<comment type="similarity">
    <text evidence="2">Belongs to the YSP2 family.</text>
</comment>
<feature type="compositionally biased region" description="Low complexity" evidence="7">
    <location>
        <begin position="782"/>
        <end position="793"/>
    </location>
</feature>
<keyword evidence="6" id="KW-0175">Coiled coil</keyword>
<evidence type="ECO:0000313" key="10">
    <source>
        <dbReference type="EMBL" id="KAJ2783886.1"/>
    </source>
</evidence>
<protein>
    <recommendedName>
        <fullName evidence="9">VASt domain-containing protein</fullName>
    </recommendedName>
</protein>
<organism evidence="10 11">
    <name type="scientific">Coemansia javaensis</name>
    <dbReference type="NCBI Taxonomy" id="2761396"/>
    <lineage>
        <taxon>Eukaryota</taxon>
        <taxon>Fungi</taxon>
        <taxon>Fungi incertae sedis</taxon>
        <taxon>Zoopagomycota</taxon>
        <taxon>Kickxellomycotina</taxon>
        <taxon>Kickxellomycetes</taxon>
        <taxon>Kickxellales</taxon>
        <taxon>Kickxellaceae</taxon>
        <taxon>Coemansia</taxon>
    </lineage>
</organism>
<reference evidence="10" key="1">
    <citation type="submission" date="2022-07" db="EMBL/GenBank/DDBJ databases">
        <title>Phylogenomic reconstructions and comparative analyses of Kickxellomycotina fungi.</title>
        <authorList>
            <person name="Reynolds N.K."/>
            <person name="Stajich J.E."/>
            <person name="Barry K."/>
            <person name="Grigoriev I.V."/>
            <person name="Crous P."/>
            <person name="Smith M.E."/>
        </authorList>
    </citation>
    <scope>NUCLEOTIDE SEQUENCE</scope>
    <source>
        <strain evidence="10">NBRC 105414</strain>
    </source>
</reference>